<gene>
    <name evidence="3" type="ORF">EBB_14795</name>
</gene>
<organism evidence="3 4">
    <name type="scientific">Methylomonas fluvii</name>
    <dbReference type="NCBI Taxonomy" id="1854564"/>
    <lineage>
        <taxon>Bacteria</taxon>
        <taxon>Pseudomonadati</taxon>
        <taxon>Pseudomonadota</taxon>
        <taxon>Gammaproteobacteria</taxon>
        <taxon>Methylococcales</taxon>
        <taxon>Methylococcaceae</taxon>
        <taxon>Methylomonas</taxon>
    </lineage>
</organism>
<dbReference type="Proteomes" id="UP000641152">
    <property type="component" value="Unassembled WGS sequence"/>
</dbReference>
<dbReference type="InterPro" id="IPR002559">
    <property type="entry name" value="Transposase_11"/>
</dbReference>
<feature type="domain" description="Transposase IS4-like" evidence="2">
    <location>
        <begin position="114"/>
        <end position="344"/>
    </location>
</feature>
<dbReference type="EMBL" id="JACXST010000002">
    <property type="protein sequence ID" value="MBD9361766.1"/>
    <property type="molecule type" value="Genomic_DNA"/>
</dbReference>
<evidence type="ECO:0000256" key="1">
    <source>
        <dbReference type="SAM" id="MobiDB-lite"/>
    </source>
</evidence>
<feature type="compositionally biased region" description="Basic residues" evidence="1">
    <location>
        <begin position="413"/>
        <end position="428"/>
    </location>
</feature>
<sequence length="428" mass="48291">MRLSSIHASILAHLSKLLHAPDFIAAHRAHDKAFTRQRVLTFPVLVSFLLCSFKGSLQTLLDDLFATLDGGALRTVTKSAVSQARQKLKATAFEALNDSLIGLLNELLPEPRWQGLRLVATDSTTLRLPPWQENQDEFGVQTDSASQPYVLARALGLFATTSKLMIKAVVGRFDDAERALLASLLPHLSGDDLLIMDRGFPAIWLFTLLQQRGLPFLARMDGNQWPVVEDFLRSALSETVVTLPVSAHARRQAQAAGMNLIDKTLTLRLIKVVLSTGHIEVLATSLIDSQAFPLQAFGELYHARWAIEEAFKVLKHRLYLEQFTGELPESIRQDIHAKIFTANLAEALAREAYALLPDEKAARYFPNITYILHSLKNRLFGWLIQRVPHDHVLELIALYARTLERKRPDRKTPRPKNRVSPKPRRQYR</sequence>
<name>A0ABR9DG73_9GAMM</name>
<evidence type="ECO:0000313" key="4">
    <source>
        <dbReference type="Proteomes" id="UP000641152"/>
    </source>
</evidence>
<dbReference type="InterPro" id="IPR047952">
    <property type="entry name" value="Transpos_IS4"/>
</dbReference>
<comment type="caution">
    <text evidence="3">The sequence shown here is derived from an EMBL/GenBank/DDBJ whole genome shotgun (WGS) entry which is preliminary data.</text>
</comment>
<evidence type="ECO:0000313" key="3">
    <source>
        <dbReference type="EMBL" id="MBD9361766.1"/>
    </source>
</evidence>
<accession>A0ABR9DG73</accession>
<reference evidence="3 4" key="1">
    <citation type="submission" date="2020-09" db="EMBL/GenBank/DDBJ databases">
        <title>Methylomonas albis sp. nov. and Methylomonas fluvii sp. nov.: Two cold-adapted methanotrophs from the River Elbe and an amended description of Methylovulum psychrotolerans strain Eb1.</title>
        <authorList>
            <person name="Bussmann I.K."/>
            <person name="Klings K.-W."/>
            <person name="Warnstedt J."/>
            <person name="Hoppert M."/>
            <person name="Saborowski A."/>
            <person name="Horn F."/>
            <person name="Liebner S."/>
        </authorList>
    </citation>
    <scope>NUCLEOTIDE SEQUENCE [LARGE SCALE GENOMIC DNA]</scope>
    <source>
        <strain evidence="3 4">EbB</strain>
    </source>
</reference>
<dbReference type="Pfam" id="PF01609">
    <property type="entry name" value="DDE_Tnp_1"/>
    <property type="match status" value="1"/>
</dbReference>
<dbReference type="InterPro" id="IPR012337">
    <property type="entry name" value="RNaseH-like_sf"/>
</dbReference>
<dbReference type="PANTHER" id="PTHR37529">
    <property type="entry name" value="TRANSPOSASE INSG FOR INSERTION SEQUENCE ELEMENT IS4-RELATED"/>
    <property type="match status" value="1"/>
</dbReference>
<dbReference type="SUPFAM" id="SSF53098">
    <property type="entry name" value="Ribonuclease H-like"/>
    <property type="match status" value="1"/>
</dbReference>
<protein>
    <submittedName>
        <fullName evidence="3">IS4 family transposase</fullName>
    </submittedName>
</protein>
<dbReference type="Gene3D" id="3.90.350.10">
    <property type="entry name" value="Transposase Inhibitor Protein From Tn5, Chain A, domain 1"/>
    <property type="match status" value="1"/>
</dbReference>
<dbReference type="PANTHER" id="PTHR37529:SF1">
    <property type="entry name" value="TRANSPOSASE INSG FOR INSERTION SEQUENCE ELEMENT IS4-RELATED"/>
    <property type="match status" value="1"/>
</dbReference>
<proteinExistence type="predicted"/>
<dbReference type="NCBIfam" id="NF033592">
    <property type="entry name" value="transpos_IS4_1"/>
    <property type="match status" value="1"/>
</dbReference>
<keyword evidence="4" id="KW-1185">Reference proteome</keyword>
<feature type="region of interest" description="Disordered" evidence="1">
    <location>
        <begin position="406"/>
        <end position="428"/>
    </location>
</feature>
<evidence type="ECO:0000259" key="2">
    <source>
        <dbReference type="Pfam" id="PF01609"/>
    </source>
</evidence>